<feature type="domain" description="Zinc knuckle CX2CX4HX4C" evidence="3">
    <location>
        <begin position="171"/>
        <end position="217"/>
    </location>
</feature>
<evidence type="ECO:0000259" key="2">
    <source>
        <dbReference type="Pfam" id="PF14111"/>
    </source>
</evidence>
<evidence type="ECO:0000313" key="4">
    <source>
        <dbReference type="EMBL" id="KAG2305070.1"/>
    </source>
</evidence>
<evidence type="ECO:0008006" key="6">
    <source>
        <dbReference type="Google" id="ProtNLM"/>
    </source>
</evidence>
<feature type="compositionally biased region" description="Basic and acidic residues" evidence="1">
    <location>
        <begin position="257"/>
        <end position="274"/>
    </location>
</feature>
<accession>A0A8X7V6C2</accession>
<reference evidence="4 5" key="1">
    <citation type="submission" date="2020-02" db="EMBL/GenBank/DDBJ databases">
        <authorList>
            <person name="Ma Q."/>
            <person name="Huang Y."/>
            <person name="Song X."/>
            <person name="Pei D."/>
        </authorList>
    </citation>
    <scope>NUCLEOTIDE SEQUENCE [LARGE SCALE GENOMIC DNA]</scope>
    <source>
        <strain evidence="4">Sxm20200214</strain>
        <tissue evidence="4">Leaf</tissue>
    </source>
</reference>
<evidence type="ECO:0000256" key="1">
    <source>
        <dbReference type="SAM" id="MobiDB-lite"/>
    </source>
</evidence>
<proteinExistence type="predicted"/>
<feature type="compositionally biased region" description="Basic and acidic residues" evidence="1">
    <location>
        <begin position="1"/>
        <end position="11"/>
    </location>
</feature>
<comment type="caution">
    <text evidence="4">The sequence shown here is derived from an EMBL/GenBank/DDBJ whole genome shotgun (WGS) entry which is preliminary data.</text>
</comment>
<dbReference type="PANTHER" id="PTHR31286:SF163">
    <property type="entry name" value="ZINC KNUCKLE CX2CX4HX4C DOMAIN-CONTAINING PROTEIN"/>
    <property type="match status" value="1"/>
</dbReference>
<dbReference type="InterPro" id="IPR025836">
    <property type="entry name" value="Zn_knuckle_CX2CX4HX4C"/>
</dbReference>
<gene>
    <name evidence="4" type="ORF">Bca52824_033721</name>
</gene>
<feature type="domain" description="DUF4283" evidence="2">
    <location>
        <begin position="38"/>
        <end position="115"/>
    </location>
</feature>
<protein>
    <recommendedName>
        <fullName evidence="6">DUF4283 domain-containing protein</fullName>
    </recommendedName>
</protein>
<feature type="compositionally biased region" description="Basic and acidic residues" evidence="1">
    <location>
        <begin position="412"/>
        <end position="433"/>
    </location>
</feature>
<feature type="region of interest" description="Disordered" evidence="1">
    <location>
        <begin position="238"/>
        <end position="445"/>
    </location>
</feature>
<keyword evidence="5" id="KW-1185">Reference proteome</keyword>
<feature type="region of interest" description="Disordered" evidence="1">
    <location>
        <begin position="1"/>
        <end position="21"/>
    </location>
</feature>
<dbReference type="InterPro" id="IPR040256">
    <property type="entry name" value="At4g02000-like"/>
</dbReference>
<organism evidence="4 5">
    <name type="scientific">Brassica carinata</name>
    <name type="common">Ethiopian mustard</name>
    <name type="synonym">Abyssinian cabbage</name>
    <dbReference type="NCBI Taxonomy" id="52824"/>
    <lineage>
        <taxon>Eukaryota</taxon>
        <taxon>Viridiplantae</taxon>
        <taxon>Streptophyta</taxon>
        <taxon>Embryophyta</taxon>
        <taxon>Tracheophyta</taxon>
        <taxon>Spermatophyta</taxon>
        <taxon>Magnoliopsida</taxon>
        <taxon>eudicotyledons</taxon>
        <taxon>Gunneridae</taxon>
        <taxon>Pentapetalae</taxon>
        <taxon>rosids</taxon>
        <taxon>malvids</taxon>
        <taxon>Brassicales</taxon>
        <taxon>Brassicaceae</taxon>
        <taxon>Brassiceae</taxon>
        <taxon>Brassica</taxon>
    </lineage>
</organism>
<feature type="compositionally biased region" description="Polar residues" evidence="1">
    <location>
        <begin position="384"/>
        <end position="393"/>
    </location>
</feature>
<dbReference type="Pfam" id="PF14392">
    <property type="entry name" value="zf-CCHC_4"/>
    <property type="match status" value="1"/>
</dbReference>
<dbReference type="AlphaFoldDB" id="A0A8X7V6C2"/>
<dbReference type="OrthoDB" id="1461917at2759"/>
<dbReference type="EMBL" id="JAAMPC010000007">
    <property type="protein sequence ID" value="KAG2305070.1"/>
    <property type="molecule type" value="Genomic_DNA"/>
</dbReference>
<evidence type="ECO:0000259" key="3">
    <source>
        <dbReference type="Pfam" id="PF14392"/>
    </source>
</evidence>
<dbReference type="InterPro" id="IPR025558">
    <property type="entry name" value="DUF4283"/>
</dbReference>
<dbReference type="Pfam" id="PF14111">
    <property type="entry name" value="DUF4283"/>
    <property type="match status" value="1"/>
</dbReference>
<sequence length="445" mass="51152">MTRFTAEEKGKAISTGQPKQPRIRIRAPDFDPYVLIKENALTLVGRLTNPKEQPMAAVLPYLPKHWNMVGRTTGSDLGNDSFQFRFTDEEDLRSVLHNRPYQFGRWMLLIQRWEPIISASFPSQIPFWINLKGIPLHYWDEKVVRNIGMELGELDNYEVTRSSARVRVTMDGLKPLIMESILEFNSGEESLITLEYEKLGNYCSICHRLSHLRFQCPEKPFEVSNVPAQASTLPVQAIGNQERDMPTTTRTSSRHTNRQEEFSQRLDRHGKPFGDRIPATNSRAHGPRNKLAPTYRRVDRQVTLANDRRTHSPAHERNVSAPRRNSPVENEGSARQTLPRLSPPYSTARDRNSLSQGKRKRQIFPSTAPAPDNRGTDDCYNRSPILNLTSTTRELIPDNHNEVPPRASPCQQRDHGAQHQRDPYQTHPKDSRTKTCVRFQTHRTL</sequence>
<name>A0A8X7V6C2_BRACI</name>
<dbReference type="Proteomes" id="UP000886595">
    <property type="component" value="Unassembled WGS sequence"/>
</dbReference>
<feature type="compositionally biased region" description="Basic and acidic residues" evidence="1">
    <location>
        <begin position="296"/>
        <end position="318"/>
    </location>
</feature>
<dbReference type="PANTHER" id="PTHR31286">
    <property type="entry name" value="GLYCINE-RICH CELL WALL STRUCTURAL PROTEIN 1.8-LIKE"/>
    <property type="match status" value="1"/>
</dbReference>
<evidence type="ECO:0000313" key="5">
    <source>
        <dbReference type="Proteomes" id="UP000886595"/>
    </source>
</evidence>